<dbReference type="Proteomes" id="UP000299102">
    <property type="component" value="Unassembled WGS sequence"/>
</dbReference>
<evidence type="ECO:0000313" key="5">
    <source>
        <dbReference type="Proteomes" id="UP000299102"/>
    </source>
</evidence>
<name>A0A4C1TWC7_EUMVA</name>
<dbReference type="PROSITE" id="PS00063">
    <property type="entry name" value="ALDOKETO_REDUCTASE_3"/>
    <property type="match status" value="1"/>
</dbReference>
<dbReference type="PANTHER" id="PTHR11732">
    <property type="entry name" value="ALDO/KETO REDUCTASE"/>
    <property type="match status" value="1"/>
</dbReference>
<sequence length="468" mass="52801">MNFYASSGLRYFRITYKCSTVPPHHCVHRLRLGLRESSSGNPPVRDRRLPGDDEDATADGQFREGIKAARRRSIIHTRPRRDNATMNKPALPVLMALVALSAAKNVFLYEVQIPKSSHESCGDACRAISVLQCTNYGLFNSDNGDSRDGGKAPRLTLNDGNSIPTIGLGTFLGFDENGQKDVKPGDVSTPLEWAIEAGYRMVDTASAYKNEEDVGIGIRNAISNGTIRREDMYVVTKLGSTEQRNVVPALRQSLKKLNMDYVDLYLIHSPVTFTPNHSTFDVIDYLDTWKSMEETKKLGLAKSIGLSNFNQSQIQRILDNAEINPSVLQVEVNLNLGQDRLIEYAKDKGIVVMAYTPFGSIFESQDSAAPPPRVDDPQLRSIAERYGKTVPQIVLRYLVQRGLVPIPKSIHKNRIEENIDLFNFELTPEEMKTLAEFNKDYRTVYPSYWQDHPYYPYERKEVPDKSPF</sequence>
<keyword evidence="5" id="KW-1185">Reference proteome</keyword>
<feature type="domain" description="NADP-dependent oxidoreductase" evidence="3">
    <location>
        <begin position="166"/>
        <end position="438"/>
    </location>
</feature>
<dbReference type="SUPFAM" id="SSF51430">
    <property type="entry name" value="NAD(P)-linked oxidoreductase"/>
    <property type="match status" value="1"/>
</dbReference>
<dbReference type="OrthoDB" id="416253at2759"/>
<dbReference type="Pfam" id="PF00248">
    <property type="entry name" value="Aldo_ket_red"/>
    <property type="match status" value="1"/>
</dbReference>
<dbReference type="Gene3D" id="3.20.20.100">
    <property type="entry name" value="NADP-dependent oxidoreductase domain"/>
    <property type="match status" value="1"/>
</dbReference>
<evidence type="ECO:0000256" key="1">
    <source>
        <dbReference type="ARBA" id="ARBA00023002"/>
    </source>
</evidence>
<protein>
    <submittedName>
        <fullName evidence="4">Aldo-keto reductase AKR2E4</fullName>
    </submittedName>
</protein>
<dbReference type="PRINTS" id="PR00069">
    <property type="entry name" value="ALDKETRDTASE"/>
</dbReference>
<dbReference type="GO" id="GO:0016616">
    <property type="term" value="F:oxidoreductase activity, acting on the CH-OH group of donors, NAD or NADP as acceptor"/>
    <property type="evidence" value="ECO:0007669"/>
    <property type="project" value="UniProtKB-ARBA"/>
</dbReference>
<organism evidence="4 5">
    <name type="scientific">Eumeta variegata</name>
    <name type="common">Bagworm moth</name>
    <name type="synonym">Eumeta japonica</name>
    <dbReference type="NCBI Taxonomy" id="151549"/>
    <lineage>
        <taxon>Eukaryota</taxon>
        <taxon>Metazoa</taxon>
        <taxon>Ecdysozoa</taxon>
        <taxon>Arthropoda</taxon>
        <taxon>Hexapoda</taxon>
        <taxon>Insecta</taxon>
        <taxon>Pterygota</taxon>
        <taxon>Neoptera</taxon>
        <taxon>Endopterygota</taxon>
        <taxon>Lepidoptera</taxon>
        <taxon>Glossata</taxon>
        <taxon>Ditrysia</taxon>
        <taxon>Tineoidea</taxon>
        <taxon>Psychidae</taxon>
        <taxon>Oiketicinae</taxon>
        <taxon>Eumeta</taxon>
    </lineage>
</organism>
<dbReference type="AlphaFoldDB" id="A0A4C1TWC7"/>
<evidence type="ECO:0000256" key="2">
    <source>
        <dbReference type="SAM" id="MobiDB-lite"/>
    </source>
</evidence>
<evidence type="ECO:0000313" key="4">
    <source>
        <dbReference type="EMBL" id="GBP18353.1"/>
    </source>
</evidence>
<dbReference type="InterPro" id="IPR036812">
    <property type="entry name" value="NAD(P)_OxRdtase_dom_sf"/>
</dbReference>
<dbReference type="InterPro" id="IPR023210">
    <property type="entry name" value="NADP_OxRdtase_dom"/>
</dbReference>
<dbReference type="EMBL" id="BGZK01000096">
    <property type="protein sequence ID" value="GBP18353.1"/>
    <property type="molecule type" value="Genomic_DNA"/>
</dbReference>
<proteinExistence type="predicted"/>
<dbReference type="InterPro" id="IPR020471">
    <property type="entry name" value="AKR"/>
</dbReference>
<reference evidence="4 5" key="1">
    <citation type="journal article" date="2019" name="Commun. Biol.">
        <title>The bagworm genome reveals a unique fibroin gene that provides high tensile strength.</title>
        <authorList>
            <person name="Kono N."/>
            <person name="Nakamura H."/>
            <person name="Ohtoshi R."/>
            <person name="Tomita M."/>
            <person name="Numata K."/>
            <person name="Arakawa K."/>
        </authorList>
    </citation>
    <scope>NUCLEOTIDE SEQUENCE [LARGE SCALE GENOMIC DNA]</scope>
</reference>
<accession>A0A4C1TWC7</accession>
<gene>
    <name evidence="4" type="primary">akr2e</name>
    <name evidence="4" type="ORF">EVAR_14746_1</name>
</gene>
<dbReference type="InterPro" id="IPR018170">
    <property type="entry name" value="Aldo/ket_reductase_CS"/>
</dbReference>
<feature type="region of interest" description="Disordered" evidence="2">
    <location>
        <begin position="37"/>
        <end position="59"/>
    </location>
</feature>
<dbReference type="FunFam" id="3.20.20.100:FF:000002">
    <property type="entry name" value="2,5-diketo-D-gluconic acid reductase A"/>
    <property type="match status" value="1"/>
</dbReference>
<evidence type="ECO:0000259" key="3">
    <source>
        <dbReference type="Pfam" id="PF00248"/>
    </source>
</evidence>
<dbReference type="PROSITE" id="PS00062">
    <property type="entry name" value="ALDOKETO_REDUCTASE_2"/>
    <property type="match status" value="1"/>
</dbReference>
<keyword evidence="1" id="KW-0560">Oxidoreductase</keyword>
<comment type="caution">
    <text evidence="4">The sequence shown here is derived from an EMBL/GenBank/DDBJ whole genome shotgun (WGS) entry which is preliminary data.</text>
</comment>
<dbReference type="STRING" id="151549.A0A4C1TWC7"/>